<sequence length="123" mass="13195">MAAKKVGFLAIVLTALGLGVVVLASWLNGNSGGASPSEKPSDPAPAVAQADDPNQAEADAGHSSDLTFERFEAIRQLIQPRREETGYLSVPWETSLWEARKRAAREGKPILLWEMDGHPLGCT</sequence>
<accession>E8QZ81</accession>
<dbReference type="Proteomes" id="UP000008631">
    <property type="component" value="Chromosome"/>
</dbReference>
<dbReference type="KEGG" id="ipa:Isop_3654"/>
<feature type="compositionally biased region" description="Low complexity" evidence="1">
    <location>
        <begin position="44"/>
        <end position="56"/>
    </location>
</feature>
<dbReference type="STRING" id="575540.Isop_3654"/>
<dbReference type="EMBL" id="CP002353">
    <property type="protein sequence ID" value="ADV64210.1"/>
    <property type="molecule type" value="Genomic_DNA"/>
</dbReference>
<dbReference type="RefSeq" id="WP_013566498.1">
    <property type="nucleotide sequence ID" value="NC_014962.1"/>
</dbReference>
<reference key="1">
    <citation type="submission" date="2010-11" db="EMBL/GenBank/DDBJ databases">
        <title>The complete sequence of chromosome of Isophaera pallida ATCC 43644.</title>
        <authorList>
            <consortium name="US DOE Joint Genome Institute (JGI-PGF)"/>
            <person name="Lucas S."/>
            <person name="Copeland A."/>
            <person name="Lapidus A."/>
            <person name="Bruce D."/>
            <person name="Goodwin L."/>
            <person name="Pitluck S."/>
            <person name="Kyrpides N."/>
            <person name="Mavromatis K."/>
            <person name="Pagani I."/>
            <person name="Ivanova N."/>
            <person name="Saunders E."/>
            <person name="Brettin T."/>
            <person name="Detter J.C."/>
            <person name="Han C."/>
            <person name="Tapia R."/>
            <person name="Land M."/>
            <person name="Hauser L."/>
            <person name="Markowitz V."/>
            <person name="Cheng J.-F."/>
            <person name="Hugenholtz P."/>
            <person name="Woyke T."/>
            <person name="Wu D."/>
            <person name="Eisen J.A."/>
        </authorList>
    </citation>
    <scope>NUCLEOTIDE SEQUENCE</scope>
    <source>
        <strain>ATCC 43644</strain>
    </source>
</reference>
<dbReference type="AlphaFoldDB" id="E8QZ81"/>
<evidence type="ECO:0000313" key="2">
    <source>
        <dbReference type="EMBL" id="ADV64210.1"/>
    </source>
</evidence>
<dbReference type="InParanoid" id="E8QZ81"/>
<keyword evidence="3" id="KW-1185">Reference proteome</keyword>
<proteinExistence type="predicted"/>
<organism evidence="2 3">
    <name type="scientific">Isosphaera pallida (strain ATCC 43644 / DSM 9630 / IS1B)</name>
    <dbReference type="NCBI Taxonomy" id="575540"/>
    <lineage>
        <taxon>Bacteria</taxon>
        <taxon>Pseudomonadati</taxon>
        <taxon>Planctomycetota</taxon>
        <taxon>Planctomycetia</taxon>
        <taxon>Isosphaerales</taxon>
        <taxon>Isosphaeraceae</taxon>
        <taxon>Isosphaera</taxon>
    </lineage>
</organism>
<dbReference type="HOGENOM" id="CLU_2012156_0_0_0"/>
<feature type="region of interest" description="Disordered" evidence="1">
    <location>
        <begin position="31"/>
        <end position="64"/>
    </location>
</feature>
<evidence type="ECO:0000313" key="3">
    <source>
        <dbReference type="Proteomes" id="UP000008631"/>
    </source>
</evidence>
<reference evidence="2 3" key="2">
    <citation type="journal article" date="2011" name="Stand. Genomic Sci.">
        <title>Complete genome sequence of Isosphaera pallida type strain (IS1B).</title>
        <authorList>
            <consortium name="US DOE Joint Genome Institute (JGI-PGF)"/>
            <person name="Goker M."/>
            <person name="Cleland D."/>
            <person name="Saunders E."/>
            <person name="Lapidus A."/>
            <person name="Nolan M."/>
            <person name="Lucas S."/>
            <person name="Hammon N."/>
            <person name="Deshpande S."/>
            <person name="Cheng J.F."/>
            <person name="Tapia R."/>
            <person name="Han C."/>
            <person name="Goodwin L."/>
            <person name="Pitluck S."/>
            <person name="Liolios K."/>
            <person name="Pagani I."/>
            <person name="Ivanova N."/>
            <person name="Mavromatis K."/>
            <person name="Pati A."/>
            <person name="Chen A."/>
            <person name="Palaniappan K."/>
            <person name="Land M."/>
            <person name="Hauser L."/>
            <person name="Chang Y.J."/>
            <person name="Jeffries C.D."/>
            <person name="Detter J.C."/>
            <person name="Beck B."/>
            <person name="Woyke T."/>
            <person name="Bristow J."/>
            <person name="Eisen J.A."/>
            <person name="Markowitz V."/>
            <person name="Hugenholtz P."/>
            <person name="Kyrpides N.C."/>
            <person name="Klenk H.P."/>
        </authorList>
    </citation>
    <scope>NUCLEOTIDE SEQUENCE [LARGE SCALE GENOMIC DNA]</scope>
    <source>
        <strain evidence="3">ATCC 43644 / DSM 9630 / IS1B</strain>
    </source>
</reference>
<evidence type="ECO:0000256" key="1">
    <source>
        <dbReference type="SAM" id="MobiDB-lite"/>
    </source>
</evidence>
<gene>
    <name evidence="2" type="ordered locus">Isop_3654</name>
</gene>
<name>E8QZ81_ISOPI</name>
<dbReference type="OrthoDB" id="291572at2"/>
<protein>
    <submittedName>
        <fullName evidence="2">Uncharacterized protein</fullName>
    </submittedName>
</protein>